<sequence>MEKTFRSARERLYQRRDLHGIVTRGFRNEFRPIFGLLFFRLNQCEYTWTNKFLPAEHFTNQQIIELIHRAFREFINTTPNPAEGIEVVYKSIMTPARRCWAIQLPFDPPTEKTFRSARERLYQRRVKFGSLGDTEAYNINYFDDDVFPSQQDVISSTPQHNDPGASRQAESP</sequence>
<evidence type="ECO:0000256" key="1">
    <source>
        <dbReference type="SAM" id="MobiDB-lite"/>
    </source>
</evidence>
<gene>
    <name evidence="2" type="ORF">OS493_012321</name>
</gene>
<organism evidence="2 3">
    <name type="scientific">Desmophyllum pertusum</name>
    <dbReference type="NCBI Taxonomy" id="174260"/>
    <lineage>
        <taxon>Eukaryota</taxon>
        <taxon>Metazoa</taxon>
        <taxon>Cnidaria</taxon>
        <taxon>Anthozoa</taxon>
        <taxon>Hexacorallia</taxon>
        <taxon>Scleractinia</taxon>
        <taxon>Caryophylliina</taxon>
        <taxon>Caryophylliidae</taxon>
        <taxon>Desmophyllum</taxon>
    </lineage>
</organism>
<dbReference type="EMBL" id="MU825878">
    <property type="protein sequence ID" value="KAJ7385988.1"/>
    <property type="molecule type" value="Genomic_DNA"/>
</dbReference>
<name>A0A9W9ZS64_9CNID</name>
<feature type="compositionally biased region" description="Polar residues" evidence="1">
    <location>
        <begin position="150"/>
        <end position="160"/>
    </location>
</feature>
<protein>
    <submittedName>
        <fullName evidence="2">Uncharacterized protein</fullName>
    </submittedName>
</protein>
<feature type="region of interest" description="Disordered" evidence="1">
    <location>
        <begin position="150"/>
        <end position="172"/>
    </location>
</feature>
<evidence type="ECO:0000313" key="3">
    <source>
        <dbReference type="Proteomes" id="UP001163046"/>
    </source>
</evidence>
<keyword evidence="3" id="KW-1185">Reference proteome</keyword>
<evidence type="ECO:0000313" key="2">
    <source>
        <dbReference type="EMBL" id="KAJ7385988.1"/>
    </source>
</evidence>
<accession>A0A9W9ZS64</accession>
<comment type="caution">
    <text evidence="2">The sequence shown here is derived from an EMBL/GenBank/DDBJ whole genome shotgun (WGS) entry which is preliminary data.</text>
</comment>
<dbReference type="Proteomes" id="UP001163046">
    <property type="component" value="Unassembled WGS sequence"/>
</dbReference>
<proteinExistence type="predicted"/>
<dbReference type="AlphaFoldDB" id="A0A9W9ZS64"/>
<reference evidence="2" key="1">
    <citation type="submission" date="2023-01" db="EMBL/GenBank/DDBJ databases">
        <title>Genome assembly of the deep-sea coral Lophelia pertusa.</title>
        <authorList>
            <person name="Herrera S."/>
            <person name="Cordes E."/>
        </authorList>
    </citation>
    <scope>NUCLEOTIDE SEQUENCE</scope>
    <source>
        <strain evidence="2">USNM1676648</strain>
        <tissue evidence="2">Polyp</tissue>
    </source>
</reference>